<dbReference type="OrthoDB" id="7199749at2"/>
<keyword evidence="1" id="KW-0812">Transmembrane</keyword>
<keyword evidence="3" id="KW-1185">Reference proteome</keyword>
<protein>
    <submittedName>
        <fullName evidence="2">Uncharacterized protein</fullName>
    </submittedName>
</protein>
<reference evidence="3" key="1">
    <citation type="submission" date="2016-10" db="EMBL/GenBank/DDBJ databases">
        <authorList>
            <person name="Varghese N."/>
            <person name="Submissions S."/>
        </authorList>
    </citation>
    <scope>NUCLEOTIDE SEQUENCE [LARGE SCALE GENOMIC DNA]</scope>
    <source>
        <strain evidence="3">CGMCC 1.9127</strain>
    </source>
</reference>
<dbReference type="RefSeq" id="WP_085285028.1">
    <property type="nucleotide sequence ID" value="NZ_FOBI01000008.1"/>
</dbReference>
<dbReference type="AlphaFoldDB" id="A0A1H7NSA9"/>
<dbReference type="STRING" id="641665.GCA_002104455_03529"/>
<gene>
    <name evidence="2" type="ORF">SAMN05216262_10875</name>
</gene>
<evidence type="ECO:0000313" key="2">
    <source>
        <dbReference type="EMBL" id="SEL26423.1"/>
    </source>
</evidence>
<organism evidence="2 3">
    <name type="scientific">Colwellia chukchiensis</name>
    <dbReference type="NCBI Taxonomy" id="641665"/>
    <lineage>
        <taxon>Bacteria</taxon>
        <taxon>Pseudomonadati</taxon>
        <taxon>Pseudomonadota</taxon>
        <taxon>Gammaproteobacteria</taxon>
        <taxon>Alteromonadales</taxon>
        <taxon>Colwelliaceae</taxon>
        <taxon>Colwellia</taxon>
    </lineage>
</organism>
<keyword evidence="1" id="KW-1133">Transmembrane helix</keyword>
<evidence type="ECO:0000313" key="3">
    <source>
        <dbReference type="Proteomes" id="UP000199297"/>
    </source>
</evidence>
<evidence type="ECO:0000256" key="1">
    <source>
        <dbReference type="SAM" id="Phobius"/>
    </source>
</evidence>
<name>A0A1H7NSA9_9GAMM</name>
<keyword evidence="1" id="KW-0472">Membrane</keyword>
<feature type="transmembrane region" description="Helical" evidence="1">
    <location>
        <begin position="57"/>
        <end position="75"/>
    </location>
</feature>
<feature type="transmembrane region" description="Helical" evidence="1">
    <location>
        <begin position="20"/>
        <end position="37"/>
    </location>
</feature>
<proteinExistence type="predicted"/>
<accession>A0A1H7NSA9</accession>
<dbReference type="EMBL" id="FOBI01000008">
    <property type="protein sequence ID" value="SEL26423.1"/>
    <property type="molecule type" value="Genomic_DNA"/>
</dbReference>
<sequence>MTLALSEHYQVTLNSAQHWWLLSLALIGLVLTWTLIYRRFYRLQVPRSKRWSKLHCALLMLGNGLFFSSVLLYVLPVQVKLQPTAFDILLTPSLTSDGATGAIELADISAPQVSQALHLADRIWWLAPELKTAQWQHAMPKALSRYQHKIIKVRSVTELTRLWRTANEGAWPVFGAKYTAPRQLKIWGDGLTEQQWQPLRLFQQQQQTQNSAVITFEYVASQLQTGLVALHWQRQLNLGQALTVTGRLQRAVNESKHYRLSLVHHDQVLDSAILTNHETFSLTTTSKVTGLFSYQLQLSAITNKASNVTEAVSEQPARLFETIAVSVVKAQPVRVLVKQSAPSFETRKLKQWLSQTGNQIHVISQISEQQWAQQLLNPINAAHYASVSDTVGGNKKQAQATADHRLSASLLANNDLLIIDSRALLALSAPEVSALYHAITQGLGLLIWADASLLGKKSQASHKDMTKLLNLFTLSSADSTLASVNVTWPKQPPLGDAQTLSAQAAIALIANSAQSLVMANSGQALVVKQTLGLGVVAMSSLQQSYQWALQTSPAIYSHYWQYLLSHLLRNNNHTKWLLPLPAELSLAKQFHNICLLSPQAQVYSPQVSLSSYPLSGMKKCGRFRAPTKGWLEFHALAEDQRLLASQARYFYDDADFRVWQQARKQGASRKYSSNKALANKALVKRHSYQAVDKRYLWLIMLTLLLLLWLERKWYAGP</sequence>
<dbReference type="Proteomes" id="UP000199297">
    <property type="component" value="Unassembled WGS sequence"/>
</dbReference>